<feature type="compositionally biased region" description="Low complexity" evidence="1">
    <location>
        <begin position="63"/>
        <end position="79"/>
    </location>
</feature>
<accession>A0ABQ8UNH7</accession>
<organism evidence="2 3">
    <name type="scientific">Paratrimastix pyriformis</name>
    <dbReference type="NCBI Taxonomy" id="342808"/>
    <lineage>
        <taxon>Eukaryota</taxon>
        <taxon>Metamonada</taxon>
        <taxon>Preaxostyla</taxon>
        <taxon>Paratrimastigidae</taxon>
        <taxon>Paratrimastix</taxon>
    </lineage>
</organism>
<dbReference type="InterPro" id="IPR019734">
    <property type="entry name" value="TPR_rpt"/>
</dbReference>
<dbReference type="InterPro" id="IPR011990">
    <property type="entry name" value="TPR-like_helical_dom_sf"/>
</dbReference>
<dbReference type="SMART" id="SM00028">
    <property type="entry name" value="TPR"/>
    <property type="match status" value="3"/>
</dbReference>
<evidence type="ECO:0000256" key="1">
    <source>
        <dbReference type="SAM" id="MobiDB-lite"/>
    </source>
</evidence>
<feature type="compositionally biased region" description="Low complexity" evidence="1">
    <location>
        <begin position="115"/>
        <end position="130"/>
    </location>
</feature>
<dbReference type="PANTHER" id="PTHR46014:SF1">
    <property type="entry name" value="TETRATRICOPEPTIDE REPEAT PROTEIN 1"/>
    <property type="match status" value="1"/>
</dbReference>
<dbReference type="Gene3D" id="1.25.40.10">
    <property type="entry name" value="Tetratricopeptide repeat domain"/>
    <property type="match status" value="2"/>
</dbReference>
<dbReference type="EMBL" id="JAPMOS010000011">
    <property type="protein sequence ID" value="KAJ4460738.1"/>
    <property type="molecule type" value="Genomic_DNA"/>
</dbReference>
<dbReference type="Proteomes" id="UP001141327">
    <property type="component" value="Unassembled WGS sequence"/>
</dbReference>
<dbReference type="SUPFAM" id="SSF48452">
    <property type="entry name" value="TPR-like"/>
    <property type="match status" value="1"/>
</dbReference>
<dbReference type="InterPro" id="IPR052769">
    <property type="entry name" value="TPR_domain_protein"/>
</dbReference>
<evidence type="ECO:0000313" key="3">
    <source>
        <dbReference type="Proteomes" id="UP001141327"/>
    </source>
</evidence>
<dbReference type="PANTHER" id="PTHR46014">
    <property type="entry name" value="TETRATRICOPEPTIDE REPEAT PROTEIN 1"/>
    <property type="match status" value="1"/>
</dbReference>
<reference evidence="2" key="1">
    <citation type="journal article" date="2022" name="bioRxiv">
        <title>Genomics of Preaxostyla Flagellates Illuminates Evolutionary Transitions and the Path Towards Mitochondrial Loss.</title>
        <authorList>
            <person name="Novak L.V.F."/>
            <person name="Treitli S.C."/>
            <person name="Pyrih J."/>
            <person name="Halakuc P."/>
            <person name="Pipaliya S.V."/>
            <person name="Vacek V."/>
            <person name="Brzon O."/>
            <person name="Soukal P."/>
            <person name="Eme L."/>
            <person name="Dacks J.B."/>
            <person name="Karnkowska A."/>
            <person name="Elias M."/>
            <person name="Hampl V."/>
        </authorList>
    </citation>
    <scope>NUCLEOTIDE SEQUENCE</scope>
    <source>
        <strain evidence="2">RCP-MX</strain>
    </source>
</reference>
<feature type="compositionally biased region" description="Low complexity" evidence="1">
    <location>
        <begin position="86"/>
        <end position="108"/>
    </location>
</feature>
<proteinExistence type="predicted"/>
<name>A0ABQ8UNH7_9EUKA</name>
<protein>
    <submittedName>
        <fullName evidence="2">TPR protein</fullName>
    </submittedName>
</protein>
<gene>
    <name evidence="2" type="ORF">PAPYR_2974</name>
</gene>
<feature type="region of interest" description="Disordered" evidence="1">
    <location>
        <begin position="63"/>
        <end position="138"/>
    </location>
</feature>
<keyword evidence="3" id="KW-1185">Reference proteome</keyword>
<evidence type="ECO:0000313" key="2">
    <source>
        <dbReference type="EMBL" id="KAJ4460738.1"/>
    </source>
</evidence>
<sequence>MQEDAAKLKERANAVFSGGNYDEALSLYTEALNLLAPPVPPPPFSTPIISDNHDVAVVAEATSTISPPPSDTAATSATTTPPPAAIPATATTQAAETPVTPSVVSASPPEEKPAETPAPAVPEPAAAATPEPSPEELARRKQLADLAALLLNNRSACHLRLGHFEECVADTTRVLATAGFERNVKALDRRAQAYQALGKQDQALADYKAVVEAGESDPERRARARNAIPPLEAQVAARHEREKEELLGKLKDLGNTLLGKIGLSLDNFKMQKDPNTGSYSINFQK</sequence>
<comment type="caution">
    <text evidence="2">The sequence shown here is derived from an EMBL/GenBank/DDBJ whole genome shotgun (WGS) entry which is preliminary data.</text>
</comment>